<comment type="subcellular location">
    <subcellularLocation>
        <location evidence="1">Membrane</location>
        <topology evidence="1">Multi-pass membrane protein</topology>
    </subcellularLocation>
</comment>
<evidence type="ECO:0000313" key="8">
    <source>
        <dbReference type="Proteomes" id="UP001138500"/>
    </source>
</evidence>
<accession>A0A9W7SVT7</accession>
<feature type="transmembrane region" description="Helical" evidence="6">
    <location>
        <begin position="295"/>
        <end position="326"/>
    </location>
</feature>
<feature type="transmembrane region" description="Helical" evidence="6">
    <location>
        <begin position="146"/>
        <end position="168"/>
    </location>
</feature>
<dbReference type="InterPro" id="IPR038665">
    <property type="entry name" value="Voltage-dep_anion_channel_sf"/>
</dbReference>
<comment type="caution">
    <text evidence="7">The sequence shown here is derived from an EMBL/GenBank/DDBJ whole genome shotgun (WGS) entry which is preliminary data.</text>
</comment>
<dbReference type="GO" id="GO:0015140">
    <property type="term" value="F:malate transmembrane transporter activity"/>
    <property type="evidence" value="ECO:0007669"/>
    <property type="project" value="InterPro"/>
</dbReference>
<protein>
    <submittedName>
        <fullName evidence="7">Malic acid transport protein</fullName>
    </submittedName>
</protein>
<keyword evidence="2 6" id="KW-0812">Transmembrane</keyword>
<feature type="transmembrane region" description="Helical" evidence="6">
    <location>
        <begin position="333"/>
        <end position="354"/>
    </location>
</feature>
<proteinExistence type="predicted"/>
<dbReference type="GO" id="GO:0016020">
    <property type="term" value="C:membrane"/>
    <property type="evidence" value="ECO:0007669"/>
    <property type="project" value="UniProtKB-SubCell"/>
</dbReference>
<dbReference type="InterPro" id="IPR030185">
    <property type="entry name" value="Mae1"/>
</dbReference>
<sequence>MELPLYRRRQQSSQSENDHLQKGIDEQKDGQVLSTVPLTERVKHVTWANFTFPMSTGGIALLLHTTPHKFRGLYIIGKIFFIFDLVIFLAIAAAITTRFVLGRQNLALQSSLAHPTEGLFFPTSLLALFDVFALIQTYGVPTCGPWLIVVVRVLFWIYVAVTFISAVWQYWYLFTAPKRLTLHSMTPAWLLPTFPVMLCGTLASLIVSDQPDAHRLPIAIAGTTFQGLGWMISFMMFSIYVHRLMQYGLPAPNLRPGMFIAVGPPSFTGIALMGITNGLPQSYEYFARHPNSVEILQIVALFAAIFLWSLALWFFFISLLSVLAGVKQMSFHLVWWALVFPNTGWTIATINIGNQLESQGILWIGSAMTIILVATWTLVFIMEMRAIFTKQIAMPGQDEDADQYTESDKKAHIPTPPSRPPSAMASGGSPE</sequence>
<reference evidence="7 8" key="2">
    <citation type="journal article" date="2021" name="Curr. Genet.">
        <title>Genetic response to nitrogen starvation in the aggressive Eucalyptus foliar pathogen Teratosphaeria destructans.</title>
        <authorList>
            <person name="Havenga M."/>
            <person name="Wingfield B.D."/>
            <person name="Wingfield M.J."/>
            <person name="Dreyer L.L."/>
            <person name="Roets F."/>
            <person name="Aylward J."/>
        </authorList>
    </citation>
    <scope>NUCLEOTIDE SEQUENCE [LARGE SCALE GENOMIC DNA]</scope>
    <source>
        <strain evidence="7">CMW44962</strain>
    </source>
</reference>
<name>A0A9W7SVT7_9PEZI</name>
<keyword evidence="8" id="KW-1185">Reference proteome</keyword>
<dbReference type="AlphaFoldDB" id="A0A9W7SVT7"/>
<dbReference type="Pfam" id="PF03595">
    <property type="entry name" value="SLAC1"/>
    <property type="match status" value="1"/>
</dbReference>
<keyword evidence="3 6" id="KW-1133">Transmembrane helix</keyword>
<feature type="transmembrane region" description="Helical" evidence="6">
    <location>
        <begin position="257"/>
        <end position="275"/>
    </location>
</feature>
<reference evidence="7 8" key="1">
    <citation type="journal article" date="2018" name="IMA Fungus">
        <title>IMA Genome-F 10: Nine draft genome sequences of Claviceps purpurea s.lat., including C. arundinis, C. humidiphila, and C. cf. spartinae, pseudomolecules for the pitch canker pathogen Fusarium circinatum, draft genome of Davidsoniella eucalypti, Grosmannia galeiformis, Quambalaria eucalypti, and Teratosphaeria destructans.</title>
        <authorList>
            <person name="Wingfield B.D."/>
            <person name="Liu M."/>
            <person name="Nguyen H.D."/>
            <person name="Lane F.A."/>
            <person name="Morgan S.W."/>
            <person name="De Vos L."/>
            <person name="Wilken P.M."/>
            <person name="Duong T.A."/>
            <person name="Aylward J."/>
            <person name="Coetzee M.P."/>
            <person name="Dadej K."/>
            <person name="De Beer Z.W."/>
            <person name="Findlay W."/>
            <person name="Havenga M."/>
            <person name="Kolarik M."/>
            <person name="Menzies J.G."/>
            <person name="Naidoo K."/>
            <person name="Pochopski O."/>
            <person name="Shoukouhi P."/>
            <person name="Santana Q.C."/>
            <person name="Seifert K.A."/>
            <person name="Soal N."/>
            <person name="Steenkamp E.T."/>
            <person name="Tatham C.T."/>
            <person name="van der Nest M.A."/>
            <person name="Wingfield M.J."/>
        </authorList>
    </citation>
    <scope>NUCLEOTIDE SEQUENCE [LARGE SCALE GENOMIC DNA]</scope>
    <source>
        <strain evidence="7">CMW44962</strain>
    </source>
</reference>
<evidence type="ECO:0000256" key="6">
    <source>
        <dbReference type="SAM" id="Phobius"/>
    </source>
</evidence>
<feature type="transmembrane region" description="Helical" evidence="6">
    <location>
        <begin position="360"/>
        <end position="381"/>
    </location>
</feature>
<feature type="transmembrane region" description="Helical" evidence="6">
    <location>
        <begin position="227"/>
        <end position="245"/>
    </location>
</feature>
<dbReference type="PANTHER" id="PTHR31162:SF0">
    <property type="entry name" value="MALIC ACID TRANSPORT PROTEIN"/>
    <property type="match status" value="1"/>
</dbReference>
<dbReference type="Gene3D" id="1.50.10.150">
    <property type="entry name" value="Voltage-dependent anion channel"/>
    <property type="match status" value="1"/>
</dbReference>
<keyword evidence="4 6" id="KW-0472">Membrane</keyword>
<feature type="compositionally biased region" description="Basic residues" evidence="5">
    <location>
        <begin position="1"/>
        <end position="10"/>
    </location>
</feature>
<feature type="transmembrane region" description="Helical" evidence="6">
    <location>
        <begin position="118"/>
        <end position="140"/>
    </location>
</feature>
<feature type="transmembrane region" description="Helical" evidence="6">
    <location>
        <begin position="75"/>
        <end position="97"/>
    </location>
</feature>
<dbReference type="Proteomes" id="UP001138500">
    <property type="component" value="Unassembled WGS sequence"/>
</dbReference>
<dbReference type="EMBL" id="RIBY02001113">
    <property type="protein sequence ID" value="KAH9832421.1"/>
    <property type="molecule type" value="Genomic_DNA"/>
</dbReference>
<evidence type="ECO:0000256" key="3">
    <source>
        <dbReference type="ARBA" id="ARBA00022989"/>
    </source>
</evidence>
<dbReference type="OrthoDB" id="2901184at2759"/>
<evidence type="ECO:0000256" key="5">
    <source>
        <dbReference type="SAM" id="MobiDB-lite"/>
    </source>
</evidence>
<feature type="transmembrane region" description="Helical" evidence="6">
    <location>
        <begin position="189"/>
        <end position="207"/>
    </location>
</feature>
<dbReference type="InterPro" id="IPR004695">
    <property type="entry name" value="SLAC1/Mae1/Ssu1/TehA"/>
</dbReference>
<evidence type="ECO:0000256" key="4">
    <source>
        <dbReference type="ARBA" id="ARBA00023136"/>
    </source>
</evidence>
<dbReference type="PANTHER" id="PTHR31162">
    <property type="entry name" value="MALIC ACID TRANSPORT PROTEIN-RELATED"/>
    <property type="match status" value="1"/>
</dbReference>
<organism evidence="7 8">
    <name type="scientific">Teratosphaeria destructans</name>
    <dbReference type="NCBI Taxonomy" id="418781"/>
    <lineage>
        <taxon>Eukaryota</taxon>
        <taxon>Fungi</taxon>
        <taxon>Dikarya</taxon>
        <taxon>Ascomycota</taxon>
        <taxon>Pezizomycotina</taxon>
        <taxon>Dothideomycetes</taxon>
        <taxon>Dothideomycetidae</taxon>
        <taxon>Mycosphaerellales</taxon>
        <taxon>Teratosphaeriaceae</taxon>
        <taxon>Teratosphaeria</taxon>
    </lineage>
</organism>
<evidence type="ECO:0000256" key="1">
    <source>
        <dbReference type="ARBA" id="ARBA00004141"/>
    </source>
</evidence>
<dbReference type="CDD" id="cd09317">
    <property type="entry name" value="TDT_Mae1_like"/>
    <property type="match status" value="1"/>
</dbReference>
<evidence type="ECO:0000256" key="2">
    <source>
        <dbReference type="ARBA" id="ARBA00022692"/>
    </source>
</evidence>
<feature type="region of interest" description="Disordered" evidence="5">
    <location>
        <begin position="398"/>
        <end position="431"/>
    </location>
</feature>
<gene>
    <name evidence="7" type="ORF">Tdes44962_MAKER02085</name>
</gene>
<evidence type="ECO:0000313" key="7">
    <source>
        <dbReference type="EMBL" id="KAH9832421.1"/>
    </source>
</evidence>
<feature type="region of interest" description="Disordered" evidence="5">
    <location>
        <begin position="1"/>
        <end position="24"/>
    </location>
</feature>